<feature type="chain" id="PRO_5029522351" description="Metallo-beta-lactamase domain-containing protein" evidence="1">
    <location>
        <begin position="23"/>
        <end position="327"/>
    </location>
</feature>
<dbReference type="InterPro" id="IPR001279">
    <property type="entry name" value="Metallo-B-lactamas"/>
</dbReference>
<dbReference type="PANTHER" id="PTHR42951">
    <property type="entry name" value="METALLO-BETA-LACTAMASE DOMAIN-CONTAINING"/>
    <property type="match status" value="1"/>
</dbReference>
<dbReference type="Pfam" id="PF00753">
    <property type="entry name" value="Lactamase_B"/>
    <property type="match status" value="1"/>
</dbReference>
<dbReference type="InterPro" id="IPR036866">
    <property type="entry name" value="RibonucZ/Hydroxyglut_hydro"/>
</dbReference>
<proteinExistence type="predicted"/>
<feature type="signal peptide" evidence="1">
    <location>
        <begin position="1"/>
        <end position="22"/>
    </location>
</feature>
<dbReference type="SUPFAM" id="SSF56281">
    <property type="entry name" value="Metallo-hydrolase/oxidoreductase"/>
    <property type="match status" value="1"/>
</dbReference>
<sequence>MRKIQLVLQLLSIISMASLVTPAPVDNGVVKQVGKNVYAFKNIQGLVLNSMFIVTSKGVIVIEPFNSIHARKLIKAIRTITPKPIKYLLISHNHWDHARGGKVFSDEGATVIAHQEAVDWMEEHPSDDLYLPDRTWRGRKQTLCLGEARVDLNYYGINHGYGMTVFVYKPPNGSPKDNVAYIADLVTPNRVLFASIPDSNMQEAISTYHKIVQLPFDRVVFSHGPLLDSPPDGTIQDVRNTLQYSVDLDAAVKQAFKDGKNLIVDPGLLDLPQYKHLAFYEKDFTKNVEKFAFELFIGPYPWRSVRRYLKPSKIAFPLRRAKRRNNQ</sequence>
<dbReference type="EnsemblMetazoa" id="CLYHEMT010595.1">
    <property type="protein sequence ID" value="CLYHEMP010595.1"/>
    <property type="gene ID" value="CLYHEMG010595"/>
</dbReference>
<feature type="domain" description="Metallo-beta-lactamase" evidence="2">
    <location>
        <begin position="47"/>
        <end position="223"/>
    </location>
</feature>
<dbReference type="PANTHER" id="PTHR42951:SF22">
    <property type="entry name" value="METALLO BETA-LACTAMASE SUPERFAMILY LIPOPROTEIN"/>
    <property type="match status" value="1"/>
</dbReference>
<dbReference type="SMART" id="SM00849">
    <property type="entry name" value="Lactamase_B"/>
    <property type="match status" value="1"/>
</dbReference>
<evidence type="ECO:0000313" key="3">
    <source>
        <dbReference type="EnsemblMetazoa" id="CLYHEMP010595.1"/>
    </source>
</evidence>
<keyword evidence="4" id="KW-1185">Reference proteome</keyword>
<accession>A0A7M5WSK7</accession>
<dbReference type="RefSeq" id="XP_066918462.1">
    <property type="nucleotide sequence ID" value="XM_067062361.1"/>
</dbReference>
<protein>
    <recommendedName>
        <fullName evidence="2">Metallo-beta-lactamase domain-containing protein</fullName>
    </recommendedName>
</protein>
<evidence type="ECO:0000259" key="2">
    <source>
        <dbReference type="SMART" id="SM00849"/>
    </source>
</evidence>
<organism evidence="3 4">
    <name type="scientific">Clytia hemisphaerica</name>
    <dbReference type="NCBI Taxonomy" id="252671"/>
    <lineage>
        <taxon>Eukaryota</taxon>
        <taxon>Metazoa</taxon>
        <taxon>Cnidaria</taxon>
        <taxon>Hydrozoa</taxon>
        <taxon>Hydroidolina</taxon>
        <taxon>Leptothecata</taxon>
        <taxon>Obeliida</taxon>
        <taxon>Clytiidae</taxon>
        <taxon>Clytia</taxon>
    </lineage>
</organism>
<evidence type="ECO:0000256" key="1">
    <source>
        <dbReference type="SAM" id="SignalP"/>
    </source>
</evidence>
<keyword evidence="1" id="KW-0732">Signal</keyword>
<dbReference type="Proteomes" id="UP000594262">
    <property type="component" value="Unplaced"/>
</dbReference>
<dbReference type="OrthoDB" id="449487at2759"/>
<dbReference type="GeneID" id="136805801"/>
<dbReference type="InterPro" id="IPR050855">
    <property type="entry name" value="NDM-1-like"/>
</dbReference>
<evidence type="ECO:0000313" key="4">
    <source>
        <dbReference type="Proteomes" id="UP000594262"/>
    </source>
</evidence>
<name>A0A7M5WSK7_9CNID</name>
<reference evidence="3" key="1">
    <citation type="submission" date="2021-01" db="UniProtKB">
        <authorList>
            <consortium name="EnsemblMetazoa"/>
        </authorList>
    </citation>
    <scope>IDENTIFICATION</scope>
</reference>
<dbReference type="AlphaFoldDB" id="A0A7M5WSK7"/>
<dbReference type="Gene3D" id="3.60.15.10">
    <property type="entry name" value="Ribonuclease Z/Hydroxyacylglutathione hydrolase-like"/>
    <property type="match status" value="1"/>
</dbReference>